<dbReference type="Pfam" id="PF07976">
    <property type="entry name" value="Phe_hydrox_dim"/>
    <property type="match status" value="1"/>
</dbReference>
<feature type="compositionally biased region" description="Basic and acidic residues" evidence="5">
    <location>
        <begin position="501"/>
        <end position="512"/>
    </location>
</feature>
<keyword evidence="4" id="KW-0560">Oxidoreductase</keyword>
<feature type="domain" description="FAD-binding" evidence="6">
    <location>
        <begin position="44"/>
        <end position="433"/>
    </location>
</feature>
<evidence type="ECO:0000256" key="4">
    <source>
        <dbReference type="ARBA" id="ARBA00023002"/>
    </source>
</evidence>
<dbReference type="Pfam" id="PF01494">
    <property type="entry name" value="FAD_binding_3"/>
    <property type="match status" value="1"/>
</dbReference>
<evidence type="ECO:0000313" key="8">
    <source>
        <dbReference type="EMBL" id="THY32734.1"/>
    </source>
</evidence>
<protein>
    <submittedName>
        <fullName evidence="8">Phenol 2-monooxygenase</fullName>
    </submittedName>
</protein>
<gene>
    <name evidence="8" type="ORF">D6D01_02487</name>
</gene>
<dbReference type="AlphaFoldDB" id="A0A4S9LTK3"/>
<comment type="caution">
    <text evidence="8">The sequence shown here is derived from an EMBL/GenBank/DDBJ whole genome shotgun (WGS) entry which is preliminary data.</text>
</comment>
<dbReference type="Gene3D" id="3.40.30.20">
    <property type="match status" value="1"/>
</dbReference>
<dbReference type="SUPFAM" id="SSF54373">
    <property type="entry name" value="FAD-linked reductases, C-terminal domain"/>
    <property type="match status" value="1"/>
</dbReference>
<proteinExistence type="inferred from homology"/>
<dbReference type="SUPFAM" id="SSF52833">
    <property type="entry name" value="Thioredoxin-like"/>
    <property type="match status" value="1"/>
</dbReference>
<accession>A0A4S9LTK3</accession>
<organism evidence="8 9">
    <name type="scientific">Aureobasidium pullulans</name>
    <name type="common">Black yeast</name>
    <name type="synonym">Pullularia pullulans</name>
    <dbReference type="NCBI Taxonomy" id="5580"/>
    <lineage>
        <taxon>Eukaryota</taxon>
        <taxon>Fungi</taxon>
        <taxon>Dikarya</taxon>
        <taxon>Ascomycota</taxon>
        <taxon>Pezizomycotina</taxon>
        <taxon>Dothideomycetes</taxon>
        <taxon>Dothideomycetidae</taxon>
        <taxon>Dothideales</taxon>
        <taxon>Saccotheciaceae</taxon>
        <taxon>Aureobasidium</taxon>
    </lineage>
</organism>
<dbReference type="PANTHER" id="PTHR43004">
    <property type="entry name" value="TRK SYSTEM POTASSIUM UPTAKE PROTEIN"/>
    <property type="match status" value="1"/>
</dbReference>
<dbReference type="InterPro" id="IPR036188">
    <property type="entry name" value="FAD/NAD-bd_sf"/>
</dbReference>
<dbReference type="InterPro" id="IPR050641">
    <property type="entry name" value="RIFMO-like"/>
</dbReference>
<evidence type="ECO:0000256" key="3">
    <source>
        <dbReference type="ARBA" id="ARBA00022827"/>
    </source>
</evidence>
<keyword evidence="8" id="KW-0503">Monooxygenase</keyword>
<evidence type="ECO:0000259" key="7">
    <source>
        <dbReference type="Pfam" id="PF07976"/>
    </source>
</evidence>
<dbReference type="Gene3D" id="3.50.50.60">
    <property type="entry name" value="FAD/NAD(P)-binding domain"/>
    <property type="match status" value="1"/>
</dbReference>
<dbReference type="GO" id="GO:0016709">
    <property type="term" value="F:oxidoreductase activity, acting on paired donors, with incorporation or reduction of molecular oxygen, NAD(P)H as one donor, and incorporation of one atom of oxygen"/>
    <property type="evidence" value="ECO:0007669"/>
    <property type="project" value="UniProtKB-ARBA"/>
</dbReference>
<dbReference type="Gene3D" id="3.30.9.10">
    <property type="entry name" value="D-Amino Acid Oxidase, subunit A, domain 2"/>
    <property type="match status" value="1"/>
</dbReference>
<dbReference type="InterPro" id="IPR012941">
    <property type="entry name" value="Phe_hydrox_C_dim_dom"/>
</dbReference>
<dbReference type="CDD" id="cd02979">
    <property type="entry name" value="PHOX_C"/>
    <property type="match status" value="1"/>
</dbReference>
<dbReference type="InterPro" id="IPR036249">
    <property type="entry name" value="Thioredoxin-like_sf"/>
</dbReference>
<dbReference type="SUPFAM" id="SSF51905">
    <property type="entry name" value="FAD/NAD(P)-binding domain"/>
    <property type="match status" value="1"/>
</dbReference>
<name>A0A4S9LTK3_AURPU</name>
<sequence>MLHSHLLRCLNSAIVTSPTLTGYLRTSRTLNRVLAAMSTKASEVDLFIIGAGPAGLMAAAWASRCKLNTRIIDEKDSRIRTGQADGLHCRTLEIMDSFGTPSIAADILGQACVIKEIASWASAHDLNLLGNPREGCEEHIERSETIRSGEEDLPGSRYPQVSLGQGSVEQTFLNFYERDGNSSRVERNLAPTKLHVDEASVEDNDVYPVEVHLRGLGKDEGAGSPESTVSQEPVKEIVRAKYVLGTDGAHSWTRKALGLQMEGDRTNKHFGVMDFIPLSNFPDIRISCAIHSSAGSIMTLPREKGLVRFYVQLAETSDLGNNFDRSKITPDDIINTSRKIMQPYTLDYSHCDWFSVYTVGQRLAKTFSRHDRVFLAGDAVHTHSPTMGAGMNVSMQDSYNLVWKIATAIRTGNREILKTYNTERMATAKELIEKDRAMSEFYCQGPSADSKKYKDFRESFRDFVSGVSITYGPNILVSSAGTTDENGNENMANNDTGPGGIKRDKATTRKDSQQSLPQIYSDTKLATGITLGQRLPSYHVTNQFTAEDDHIHRAMKSDGRWRILLFPGDLANPPRFRGLRDLGGQLEASNSFINRCTPSDQSTDSAIEILTVHTSERNSFNALDLPNIFHPWNDKLGHDYWKMFAKDNEVGDDIYNSFGIDEEKGCLVVCRPDQHVGYIGSLDDLDTVEKYFERILLPKARSKLS</sequence>
<dbReference type="GO" id="GO:0071949">
    <property type="term" value="F:FAD binding"/>
    <property type="evidence" value="ECO:0007669"/>
    <property type="project" value="InterPro"/>
</dbReference>
<evidence type="ECO:0000256" key="2">
    <source>
        <dbReference type="ARBA" id="ARBA00022630"/>
    </source>
</evidence>
<keyword evidence="3" id="KW-0274">FAD</keyword>
<comment type="similarity">
    <text evidence="1">Belongs to the PheA/TfdB FAD monooxygenase family.</text>
</comment>
<dbReference type="Proteomes" id="UP000306584">
    <property type="component" value="Unassembled WGS sequence"/>
</dbReference>
<evidence type="ECO:0000259" key="6">
    <source>
        <dbReference type="Pfam" id="PF01494"/>
    </source>
</evidence>
<dbReference type="InterPro" id="IPR002938">
    <property type="entry name" value="FAD-bd"/>
</dbReference>
<keyword evidence="2" id="KW-0285">Flavoprotein</keyword>
<evidence type="ECO:0000313" key="9">
    <source>
        <dbReference type="Proteomes" id="UP000306584"/>
    </source>
</evidence>
<dbReference type="EMBL" id="QZBD01000057">
    <property type="protein sequence ID" value="THY32734.1"/>
    <property type="molecule type" value="Genomic_DNA"/>
</dbReference>
<feature type="compositionally biased region" description="Polar residues" evidence="5">
    <location>
        <begin position="480"/>
        <end position="496"/>
    </location>
</feature>
<feature type="region of interest" description="Disordered" evidence="5">
    <location>
        <begin position="480"/>
        <end position="517"/>
    </location>
</feature>
<dbReference type="PRINTS" id="PR00420">
    <property type="entry name" value="RNGMNOXGNASE"/>
</dbReference>
<reference evidence="8 9" key="1">
    <citation type="submission" date="2018-10" db="EMBL/GenBank/DDBJ databases">
        <title>Fifty Aureobasidium pullulans genomes reveal a recombining polyextremotolerant generalist.</title>
        <authorList>
            <person name="Gostincar C."/>
            <person name="Turk M."/>
            <person name="Zajc J."/>
            <person name="Gunde-Cimerman N."/>
        </authorList>
    </citation>
    <scope>NUCLEOTIDE SEQUENCE [LARGE SCALE GENOMIC DNA]</scope>
    <source>
        <strain evidence="8 9">EXF-6604</strain>
    </source>
</reference>
<evidence type="ECO:0000256" key="5">
    <source>
        <dbReference type="SAM" id="MobiDB-lite"/>
    </source>
</evidence>
<dbReference type="PANTHER" id="PTHR43004:SF20">
    <property type="entry name" value="2-MONOOXYGENASE, PUTATIVE (AFU_ORTHOLOGUE AFUA_1G13660)-RELATED"/>
    <property type="match status" value="1"/>
</dbReference>
<dbReference type="InterPro" id="IPR038220">
    <property type="entry name" value="PHOX_C_sf"/>
</dbReference>
<evidence type="ECO:0000256" key="1">
    <source>
        <dbReference type="ARBA" id="ARBA00007801"/>
    </source>
</evidence>
<feature type="domain" description="Phenol hydroxylase-like C-terminal dimerisation" evidence="7">
    <location>
        <begin position="470"/>
        <end position="699"/>
    </location>
</feature>